<feature type="coiled-coil region" evidence="2">
    <location>
        <begin position="168"/>
        <end position="195"/>
    </location>
</feature>
<dbReference type="Proteomes" id="UP000031056">
    <property type="component" value="Unassembled WGS sequence"/>
</dbReference>
<dbReference type="Gene3D" id="1.20.1060.20">
    <property type="match status" value="1"/>
</dbReference>
<dbReference type="FunCoup" id="A0A0B2UNB3">
    <property type="interactions" value="271"/>
</dbReference>
<dbReference type="InParanoid" id="A0A0B2UNB3"/>
<dbReference type="Pfam" id="PF02463">
    <property type="entry name" value="SMC_N"/>
    <property type="match status" value="1"/>
</dbReference>
<dbReference type="GO" id="GO:0005694">
    <property type="term" value="C:chromosome"/>
    <property type="evidence" value="ECO:0007669"/>
    <property type="project" value="InterPro"/>
</dbReference>
<keyword evidence="1 2" id="KW-0175">Coiled coil</keyword>
<gene>
    <name evidence="4" type="ORF">M896_011090</name>
</gene>
<dbReference type="InterPro" id="IPR027417">
    <property type="entry name" value="P-loop_NTPase"/>
</dbReference>
<dbReference type="SUPFAM" id="SSF52540">
    <property type="entry name" value="P-loop containing nucleoside triphosphate hydrolases"/>
    <property type="match status" value="1"/>
</dbReference>
<dbReference type="EMBL" id="JOKQ01000001">
    <property type="protein sequence ID" value="KHN70455.1"/>
    <property type="molecule type" value="Genomic_DNA"/>
</dbReference>
<organism evidence="4 5">
    <name type="scientific">Ordospora colligata OC4</name>
    <dbReference type="NCBI Taxonomy" id="1354746"/>
    <lineage>
        <taxon>Eukaryota</taxon>
        <taxon>Fungi</taxon>
        <taxon>Fungi incertae sedis</taxon>
        <taxon>Microsporidia</taxon>
        <taxon>Ordosporidae</taxon>
        <taxon>Ordospora</taxon>
    </lineage>
</organism>
<feature type="domain" description="SMC hinge" evidence="3">
    <location>
        <begin position="419"/>
        <end position="533"/>
    </location>
</feature>
<dbReference type="STRING" id="1354746.A0A0B2UNB3"/>
<feature type="coiled-coil region" evidence="2">
    <location>
        <begin position="826"/>
        <end position="853"/>
    </location>
</feature>
<dbReference type="GO" id="GO:0007059">
    <property type="term" value="P:chromosome segregation"/>
    <property type="evidence" value="ECO:0007669"/>
    <property type="project" value="UniProtKB-ARBA"/>
</dbReference>
<dbReference type="InterPro" id="IPR010935">
    <property type="entry name" value="SMC_hinge"/>
</dbReference>
<reference evidence="4 5" key="1">
    <citation type="journal article" date="2014" name="MBio">
        <title>The Ordospora colligata genome; evolution of extreme reduction in microsporidia and host-to-parasite horizontal gene transfer.</title>
        <authorList>
            <person name="Pombert J.-F."/>
            <person name="Haag K.L."/>
            <person name="Beidas S."/>
            <person name="Ebert D."/>
            <person name="Keeling P.J."/>
        </authorList>
    </citation>
    <scope>NUCLEOTIDE SEQUENCE [LARGE SCALE GENOMIC DNA]</scope>
    <source>
        <strain evidence="4 5">OC4</strain>
    </source>
</reference>
<dbReference type="SUPFAM" id="SSF75553">
    <property type="entry name" value="Smc hinge domain"/>
    <property type="match status" value="1"/>
</dbReference>
<dbReference type="HOGENOM" id="CLU_001042_9_0_1"/>
<dbReference type="InterPro" id="IPR003395">
    <property type="entry name" value="RecF/RecN/SMC_N"/>
</dbReference>
<keyword evidence="5" id="KW-1185">Reference proteome</keyword>
<dbReference type="InterPro" id="IPR036277">
    <property type="entry name" value="SMC_hinge_sf"/>
</dbReference>
<dbReference type="VEuPathDB" id="MicrosporidiaDB:M896_011090"/>
<sequence length="1001" mass="116240">MFIKEIILDGFKCYEERTVVAGIDCSFNAITGMNGSGKSNVLDGVLFALGLETARALRADSLKELVNVHRSECRVDVVFCNKEKSRSPLGYEHCDEIRVSRAIDADGRTKHYLNGHVCTQSALGKFCMSMGLQSRGMLSSVVMQGHITRILSMRSEDLKNLVGEAAGTRCYENEKEKAMQAIAKKEEKLREVSEMLQRRISPFYGKLREERTRYVESRDIDERKKRLMDDLNEVCYLMCMCDAECAVRGLIEYMDKYSDEFERVEQNEEMIENMRRVDEEGDVMWAKTAMDEEKLKIEEMRSKRVEEMVIKKEQELAVMKEANAKYDMNELIARENVLVESLGDADAGLNDVVSKAEELANLRHMRSKIDVELGLMGDACFWQDKLEEIERLRVDEDELERMRKKLYVMKSRINYPFIEGVFGTVDENFEICDMKYFEAICVAMGGRGKYVITSDEKVGGIVLNGADRSVSVIPLSKIRVNRNDEGVEKAIRMEKGIWAVDLLRFDGSVRKAIEFVFGGFFVFEDKEVAKKMCFENKVMCITVDGTVYDPRGMLSGGKNVVRVEVVRRKEIEAIGREVERLTMNKIKFDELRGEYEEMLRMKEVDARRKVLAEEKRKIDARMSVISDVYGEKIDIRNELKVVRENMITAKREMNEIKRMNDRRRELKEEIKVLEEMKKKNDEEMRMCEQKICEYQKIVEGYEEKMSMKSMNDDEIEKLEEMNRGLKTEIGRIKNKIMKVYGELEKRMKEACTEWDVFDKSVAIGNRLKDVIMQLRLDERYFCIRRVRMSEKERQMIVEKKLLIEEQLMKLGGVKRSTMDPANFDLLERNELMVEDLQDKIHKLEKDKLAINQSVMRLDDLGLSERRKAFKHINGRLGKFLRYFIPDSDARIDEEAGEYVLRVKVGSWKECLEELSGGQRSLVALSLIFSMLTYRPSPFYVFDEIDSALDLSHTQSIGEIIRNEFGNAQFLVVSLKNGMFDNANSIFKVFMHDGKSRICKIK</sequence>
<feature type="coiled-coil region" evidence="2">
    <location>
        <begin position="639"/>
        <end position="735"/>
    </location>
</feature>
<dbReference type="SMART" id="SM00968">
    <property type="entry name" value="SMC_hinge"/>
    <property type="match status" value="1"/>
</dbReference>
<dbReference type="GO" id="GO:0051276">
    <property type="term" value="P:chromosome organization"/>
    <property type="evidence" value="ECO:0007669"/>
    <property type="project" value="InterPro"/>
</dbReference>
<dbReference type="Gene3D" id="3.40.50.300">
    <property type="entry name" value="P-loop containing nucleotide triphosphate hydrolases"/>
    <property type="match status" value="2"/>
</dbReference>
<dbReference type="InterPro" id="IPR024704">
    <property type="entry name" value="SMC"/>
</dbReference>
<name>A0A0B2UNB3_9MICR</name>
<protein>
    <submittedName>
        <fullName evidence="4">Chromosome segregation ATPase</fullName>
    </submittedName>
</protein>
<dbReference type="Pfam" id="PF06470">
    <property type="entry name" value="SMC_hinge"/>
    <property type="match status" value="1"/>
</dbReference>
<dbReference type="PIRSF" id="PIRSF005719">
    <property type="entry name" value="SMC"/>
    <property type="match status" value="1"/>
</dbReference>
<comment type="caution">
    <text evidence="4">The sequence shown here is derived from an EMBL/GenBank/DDBJ whole genome shotgun (WGS) entry which is preliminary data.</text>
</comment>
<evidence type="ECO:0000256" key="1">
    <source>
        <dbReference type="ARBA" id="ARBA00023054"/>
    </source>
</evidence>
<dbReference type="PANTHER" id="PTHR43977">
    <property type="entry name" value="STRUCTURAL MAINTENANCE OF CHROMOSOMES PROTEIN 3"/>
    <property type="match status" value="1"/>
</dbReference>
<dbReference type="AlphaFoldDB" id="A0A0B2UNB3"/>
<evidence type="ECO:0000313" key="5">
    <source>
        <dbReference type="Proteomes" id="UP000031056"/>
    </source>
</evidence>
<evidence type="ECO:0000259" key="3">
    <source>
        <dbReference type="SMART" id="SM00968"/>
    </source>
</evidence>
<proteinExistence type="predicted"/>
<evidence type="ECO:0000313" key="4">
    <source>
        <dbReference type="EMBL" id="KHN70455.1"/>
    </source>
</evidence>
<dbReference type="GeneID" id="26260952"/>
<dbReference type="GO" id="GO:0016887">
    <property type="term" value="F:ATP hydrolysis activity"/>
    <property type="evidence" value="ECO:0007669"/>
    <property type="project" value="InterPro"/>
</dbReference>
<accession>A0A0B2UNB3</accession>
<dbReference type="Gene3D" id="3.30.70.1620">
    <property type="match status" value="1"/>
</dbReference>
<evidence type="ECO:0000256" key="2">
    <source>
        <dbReference type="SAM" id="Coils"/>
    </source>
</evidence>
<dbReference type="OrthoDB" id="10255539at2759"/>
<dbReference type="RefSeq" id="XP_014564497.1">
    <property type="nucleotide sequence ID" value="XM_014709011.1"/>
</dbReference>
<dbReference type="GO" id="GO:0005524">
    <property type="term" value="F:ATP binding"/>
    <property type="evidence" value="ECO:0007669"/>
    <property type="project" value="InterPro"/>
</dbReference>